<accession>A0A7C2XW53</accession>
<dbReference type="InterPro" id="IPR006675">
    <property type="entry name" value="HDIG_dom"/>
</dbReference>
<dbReference type="Proteomes" id="UP000885986">
    <property type="component" value="Unassembled WGS sequence"/>
</dbReference>
<evidence type="ECO:0000259" key="1">
    <source>
        <dbReference type="PROSITE" id="PS51833"/>
    </source>
</evidence>
<dbReference type="CDD" id="cd00077">
    <property type="entry name" value="HDc"/>
    <property type="match status" value="1"/>
</dbReference>
<dbReference type="InterPro" id="IPR003607">
    <property type="entry name" value="HD/PDEase_dom"/>
</dbReference>
<dbReference type="PANTHER" id="PTHR33525">
    <property type="match status" value="1"/>
</dbReference>
<dbReference type="InterPro" id="IPR013976">
    <property type="entry name" value="HDOD"/>
</dbReference>
<dbReference type="EMBL" id="DSDS01000156">
    <property type="protein sequence ID" value="HET98438.1"/>
    <property type="molecule type" value="Genomic_DNA"/>
</dbReference>
<evidence type="ECO:0000313" key="2">
    <source>
        <dbReference type="EMBL" id="HET98438.1"/>
    </source>
</evidence>
<proteinExistence type="predicted"/>
<dbReference type="PROSITE" id="PS51833">
    <property type="entry name" value="HDOD"/>
    <property type="match status" value="1"/>
</dbReference>
<organism evidence="2">
    <name type="scientific">Desulfurivibrio alkaliphilus</name>
    <dbReference type="NCBI Taxonomy" id="427923"/>
    <lineage>
        <taxon>Bacteria</taxon>
        <taxon>Pseudomonadati</taxon>
        <taxon>Thermodesulfobacteriota</taxon>
        <taxon>Desulfobulbia</taxon>
        <taxon>Desulfobulbales</taxon>
        <taxon>Desulfobulbaceae</taxon>
        <taxon>Desulfurivibrio</taxon>
    </lineage>
</organism>
<name>A0A7C2XW53_9BACT</name>
<dbReference type="AlphaFoldDB" id="A0A7C2XW53"/>
<dbReference type="NCBIfam" id="TIGR00277">
    <property type="entry name" value="HDIG"/>
    <property type="match status" value="1"/>
</dbReference>
<feature type="domain" description="HDOD" evidence="1">
    <location>
        <begin position="20"/>
        <end position="218"/>
    </location>
</feature>
<protein>
    <submittedName>
        <fullName evidence="2">HDOD domain-containing protein</fullName>
    </submittedName>
</protein>
<dbReference type="Gene3D" id="1.10.3210.10">
    <property type="entry name" value="Hypothetical protein af1432"/>
    <property type="match status" value="1"/>
</dbReference>
<dbReference type="Pfam" id="PF08668">
    <property type="entry name" value="HDOD"/>
    <property type="match status" value="1"/>
</dbReference>
<reference evidence="2" key="1">
    <citation type="journal article" date="2020" name="mSystems">
        <title>Genome- and Community-Level Interaction Insights into Carbon Utilization and Element Cycling Functions of Hydrothermarchaeota in Hydrothermal Sediment.</title>
        <authorList>
            <person name="Zhou Z."/>
            <person name="Liu Y."/>
            <person name="Xu W."/>
            <person name="Pan J."/>
            <person name="Luo Z.H."/>
            <person name="Li M."/>
        </authorList>
    </citation>
    <scope>NUCLEOTIDE SEQUENCE [LARGE SCALE GENOMIC DNA]</scope>
    <source>
        <strain evidence="2">SpSt-1224</strain>
    </source>
</reference>
<dbReference type="SMART" id="SM00471">
    <property type="entry name" value="HDc"/>
    <property type="match status" value="1"/>
</dbReference>
<dbReference type="SUPFAM" id="SSF109604">
    <property type="entry name" value="HD-domain/PDEase-like"/>
    <property type="match status" value="1"/>
</dbReference>
<sequence length="288" mass="31379">MGIMNRQENERAVARQIAELPLLSSSASQLLALGAAADHGLADIVRIVKHDAILTSRVLKVVNSAAYARAVEIHAIEHAVSLLGEDMVVTTALREAAGLLLAKRLTGYAAEAGELWRHSLKTALAAKLLAPKARSPVNGELAFTCGLLHDLGKAVISDYLEQTAGKIRQAIEQGRFPDYLAAERAILGIDHAEAGHKICRRWQLPAPLAESCRHHHQPAAAERWQGLLYVVHLADIIAMLSGIGTGADTLQYRLDRDYERHLELDEAGLNSTMLAVEREFAQVEDIFC</sequence>
<comment type="caution">
    <text evidence="2">The sequence shown here is derived from an EMBL/GenBank/DDBJ whole genome shotgun (WGS) entry which is preliminary data.</text>
</comment>
<gene>
    <name evidence="2" type="ORF">ENN98_07075</name>
</gene>
<dbReference type="InterPro" id="IPR052340">
    <property type="entry name" value="RNase_Y/CdgJ"/>
</dbReference>
<dbReference type="PANTHER" id="PTHR33525:SF3">
    <property type="entry name" value="RIBONUCLEASE Y"/>
    <property type="match status" value="1"/>
</dbReference>